<feature type="region of interest" description="Disordered" evidence="1">
    <location>
        <begin position="369"/>
        <end position="392"/>
    </location>
</feature>
<dbReference type="Proteomes" id="UP000078561">
    <property type="component" value="Unassembled WGS sequence"/>
</dbReference>
<feature type="compositionally biased region" description="Polar residues" evidence="1">
    <location>
        <begin position="173"/>
        <end position="193"/>
    </location>
</feature>
<feature type="compositionally biased region" description="Polar residues" evidence="1">
    <location>
        <begin position="9"/>
        <end position="22"/>
    </location>
</feature>
<gene>
    <name evidence="2" type="primary">ABSGL_02645.1 scaffold 3684</name>
</gene>
<feature type="compositionally biased region" description="Low complexity" evidence="1">
    <location>
        <begin position="289"/>
        <end position="307"/>
    </location>
</feature>
<name>A0A163J4U2_ABSGL</name>
<accession>A0A163J4U2</accession>
<dbReference type="EMBL" id="LT551602">
    <property type="protein sequence ID" value="SAL97174.1"/>
    <property type="molecule type" value="Genomic_DNA"/>
</dbReference>
<dbReference type="InParanoid" id="A0A163J4U2"/>
<organism evidence="2">
    <name type="scientific">Absidia glauca</name>
    <name type="common">Pin mould</name>
    <dbReference type="NCBI Taxonomy" id="4829"/>
    <lineage>
        <taxon>Eukaryota</taxon>
        <taxon>Fungi</taxon>
        <taxon>Fungi incertae sedis</taxon>
        <taxon>Mucoromycota</taxon>
        <taxon>Mucoromycotina</taxon>
        <taxon>Mucoromycetes</taxon>
        <taxon>Mucorales</taxon>
        <taxon>Cunninghamellaceae</taxon>
        <taxon>Absidia</taxon>
    </lineage>
</organism>
<feature type="compositionally biased region" description="Polar residues" evidence="1">
    <location>
        <begin position="340"/>
        <end position="349"/>
    </location>
</feature>
<reference evidence="2" key="1">
    <citation type="submission" date="2016-04" db="EMBL/GenBank/DDBJ databases">
        <authorList>
            <person name="Evans L.H."/>
            <person name="Alamgir A."/>
            <person name="Owens N."/>
            <person name="Weber N.D."/>
            <person name="Virtaneva K."/>
            <person name="Barbian K."/>
            <person name="Babar A."/>
            <person name="Rosenke K."/>
        </authorList>
    </citation>
    <scope>NUCLEOTIDE SEQUENCE [LARGE SCALE GENOMIC DNA]</scope>
    <source>
        <strain evidence="2">CBS 101.48</strain>
    </source>
</reference>
<feature type="region of interest" description="Disordered" evidence="1">
    <location>
        <begin position="288"/>
        <end position="307"/>
    </location>
</feature>
<feature type="region of interest" description="Disordered" evidence="1">
    <location>
        <begin position="118"/>
        <end position="155"/>
    </location>
</feature>
<feature type="region of interest" description="Disordered" evidence="1">
    <location>
        <begin position="1"/>
        <end position="44"/>
    </location>
</feature>
<evidence type="ECO:0000313" key="2">
    <source>
        <dbReference type="EMBL" id="SAL97174.1"/>
    </source>
</evidence>
<feature type="region of interest" description="Disordered" evidence="1">
    <location>
        <begin position="322"/>
        <end position="349"/>
    </location>
</feature>
<proteinExistence type="predicted"/>
<sequence>MNIDFGNTEHISSNKGTTSGEVAQQHYIPALTRRPTKSGSEGSIKSWQSMVNSHPRSPEGTQEDKQAIEPGMKYKWVGNNTAQGGYWKKWWPSTTAHYEAEGRKPIDNAPLSYRHQRISNSSAPNTSSTLNFDRNCREPPSTTQLPLNGRSNTWMNQPLVETPFWEKKDEDQPSQASSSTTGSNHQSDQQQAPFSRLHKSGPSFTAAHLRSHQPLLVDIVEQPQHQQFPRTSQVPPYFGSTSHSIIIPTSPMKQATTTQSKQHNTWETDENDDILWNSINKSITSVYGTDTTSSNDNNKSSCTDNTSKSSTYMDWISNEHNQLQAASPPSTDSDHLHSAETPSSPVPAQQVQYPSFDRWKFPANRTQYPPASKYQRPHGVATTESPTQPIHSHNPVVINVRLELENGRKVIVSIRKMDDPHHLAHSFCHAQNITKTSILQGVADLFFQQKSWAMQRYTR</sequence>
<protein>
    <submittedName>
        <fullName evidence="2">Uncharacterized protein</fullName>
    </submittedName>
</protein>
<feature type="compositionally biased region" description="Polar residues" evidence="1">
    <location>
        <begin position="322"/>
        <end position="331"/>
    </location>
</feature>
<feature type="region of interest" description="Disordered" evidence="1">
    <location>
        <begin position="167"/>
        <end position="201"/>
    </location>
</feature>
<evidence type="ECO:0000313" key="3">
    <source>
        <dbReference type="Proteomes" id="UP000078561"/>
    </source>
</evidence>
<feature type="compositionally biased region" description="Polar residues" evidence="1">
    <location>
        <begin position="382"/>
        <end position="391"/>
    </location>
</feature>
<dbReference type="AlphaFoldDB" id="A0A163J4U2"/>
<evidence type="ECO:0000256" key="1">
    <source>
        <dbReference type="SAM" id="MobiDB-lite"/>
    </source>
</evidence>
<feature type="compositionally biased region" description="Polar residues" evidence="1">
    <location>
        <begin position="118"/>
        <end position="132"/>
    </location>
</feature>
<feature type="compositionally biased region" description="Polar residues" evidence="1">
    <location>
        <begin position="140"/>
        <end position="155"/>
    </location>
</feature>
<keyword evidence="3" id="KW-1185">Reference proteome</keyword>